<dbReference type="FunFam" id="3.30.450.20:FF:000054">
    <property type="entry name" value="Trachealess, isoform D"/>
    <property type="match status" value="1"/>
</dbReference>
<dbReference type="OrthoDB" id="6021714at2759"/>
<dbReference type="SUPFAM" id="SSF47459">
    <property type="entry name" value="HLH, helix-loop-helix DNA-binding domain"/>
    <property type="match status" value="1"/>
</dbReference>
<dbReference type="InterPro" id="IPR035965">
    <property type="entry name" value="PAS-like_dom_sf"/>
</dbReference>
<dbReference type="InterPro" id="IPR013655">
    <property type="entry name" value="PAS_fold_3"/>
</dbReference>
<dbReference type="InParanoid" id="B4K0H9"/>
<comment type="subcellular location">
    <subcellularLocation>
        <location evidence="1">Nucleus</location>
    </subcellularLocation>
</comment>
<dbReference type="EMBL" id="CH916449">
    <property type="protein sequence ID" value="EDV90486.1"/>
    <property type="molecule type" value="Genomic_DNA"/>
</dbReference>
<dbReference type="GO" id="GO:0046983">
    <property type="term" value="F:protein dimerization activity"/>
    <property type="evidence" value="ECO:0007669"/>
    <property type="project" value="InterPro"/>
</dbReference>
<dbReference type="Pfam" id="PF00989">
    <property type="entry name" value="PAS"/>
    <property type="match status" value="1"/>
</dbReference>
<dbReference type="Proteomes" id="UP000001070">
    <property type="component" value="Unassembled WGS sequence"/>
</dbReference>
<dbReference type="PROSITE" id="PS50112">
    <property type="entry name" value="PAS"/>
    <property type="match status" value="2"/>
</dbReference>
<feature type="compositionally biased region" description="Low complexity" evidence="7">
    <location>
        <begin position="263"/>
        <end position="273"/>
    </location>
</feature>
<evidence type="ECO:0000256" key="6">
    <source>
        <dbReference type="ARBA" id="ARBA00023242"/>
    </source>
</evidence>
<evidence type="ECO:0000256" key="2">
    <source>
        <dbReference type="ARBA" id="ARBA00022737"/>
    </source>
</evidence>
<dbReference type="FunFam" id="3.30.450.20:FF:000089">
    <property type="entry name" value="Trachealess, isoform E"/>
    <property type="match status" value="1"/>
</dbReference>
<keyword evidence="2" id="KW-0677">Repeat</keyword>
<keyword evidence="11" id="KW-1185">Reference proteome</keyword>
<dbReference type="SMR" id="B4K0H9"/>
<evidence type="ECO:0000313" key="10">
    <source>
        <dbReference type="EMBL" id="EDV90486.1"/>
    </source>
</evidence>
<dbReference type="GO" id="GO:0000977">
    <property type="term" value="F:RNA polymerase II transcription regulatory region sequence-specific DNA binding"/>
    <property type="evidence" value="ECO:0007669"/>
    <property type="project" value="TreeGrafter"/>
</dbReference>
<protein>
    <submittedName>
        <fullName evidence="10">GH23748</fullName>
    </submittedName>
</protein>
<evidence type="ECO:0000259" key="9">
    <source>
        <dbReference type="PROSITE" id="PS50888"/>
    </source>
</evidence>
<dbReference type="Gene3D" id="4.10.280.10">
    <property type="entry name" value="Helix-loop-helix DNA-binding domain"/>
    <property type="match status" value="1"/>
</dbReference>
<dbReference type="InterPro" id="IPR013767">
    <property type="entry name" value="PAS_fold"/>
</dbReference>
<evidence type="ECO:0000256" key="3">
    <source>
        <dbReference type="ARBA" id="ARBA00023015"/>
    </source>
</evidence>
<feature type="domain" description="BHLH" evidence="9">
    <location>
        <begin position="83"/>
        <end position="136"/>
    </location>
</feature>
<dbReference type="SMART" id="SM00091">
    <property type="entry name" value="PAS"/>
    <property type="match status" value="2"/>
</dbReference>
<dbReference type="GO" id="GO:0045944">
    <property type="term" value="P:positive regulation of transcription by RNA polymerase II"/>
    <property type="evidence" value="ECO:0007669"/>
    <property type="project" value="UniProtKB-ARBA"/>
</dbReference>
<dbReference type="PROSITE" id="PS50888">
    <property type="entry name" value="BHLH"/>
    <property type="match status" value="1"/>
</dbReference>
<evidence type="ECO:0000256" key="4">
    <source>
        <dbReference type="ARBA" id="ARBA00023125"/>
    </source>
</evidence>
<feature type="domain" description="PAS" evidence="8">
    <location>
        <begin position="171"/>
        <end position="241"/>
    </location>
</feature>
<dbReference type="Pfam" id="PF08447">
    <property type="entry name" value="PAS_3"/>
    <property type="match status" value="1"/>
</dbReference>
<evidence type="ECO:0000256" key="1">
    <source>
        <dbReference type="ARBA" id="ARBA00004123"/>
    </source>
</evidence>
<sequence>MLPYQAVAMDYAGYQRQPTPGHPGSHMVGSLGMSAVPFSHSWMVPTQDLCGMPPYNKMPNQHQPGVPGMHGQQQPIEPGILELRKEKSRDAARSRRGKENYEFYELAKMLPLPAAITSQLDKASIIRLTISYLKLRDFSGHGDPPWTREASSSSKLKSAAIRRSPAVDLFEQHQGTHILQSLDGFALAVAADGRFLYISETVSIYLGLSQVEMTGSSIFDYIHQADHSEIAEQLGLSLTSGSGGGGGVGGGGGGSGGSGSGAAGLASPTSGASDDGSGTHGTNNPDVAASMTQASTSGYKGYDRSFCIRMKSTLTKRGCHFKSSGYRVVLLLCKLRPQYTFSHTRKSQPPLLGMVALAIALPPPSVHEIRLECDMFVTRVNFDLRIAHCEPRVSDLLDYTPEDLVNKSLYSLCHAEDANRLRKSHSDLIEKGQVLTGYYRLMNKSGGYTWLQTCATVVCSTKNADEQNIICVNYVIRYYYSYQMFLNFLK</sequence>
<keyword evidence="3" id="KW-0805">Transcription regulation</keyword>
<accession>B4K0H9</accession>
<dbReference type="OMA" id="CIMENNA"/>
<dbReference type="STRING" id="7222.B4K0H9"/>
<feature type="compositionally biased region" description="Gly residues" evidence="7">
    <location>
        <begin position="245"/>
        <end position="262"/>
    </location>
</feature>
<dbReference type="FunFam" id="4.10.280.10:FF:000007">
    <property type="entry name" value="single-minded homolog 1 isoform X1"/>
    <property type="match status" value="1"/>
</dbReference>
<dbReference type="InterPro" id="IPR011598">
    <property type="entry name" value="bHLH_dom"/>
</dbReference>
<evidence type="ECO:0000259" key="8">
    <source>
        <dbReference type="PROSITE" id="PS50112"/>
    </source>
</evidence>
<evidence type="ECO:0000256" key="5">
    <source>
        <dbReference type="ARBA" id="ARBA00023163"/>
    </source>
</evidence>
<gene>
    <name evidence="10" type="primary">Dgri\GH23748</name>
    <name evidence="10" type="ORF">Dgri_GH23748</name>
</gene>
<dbReference type="SUPFAM" id="SSF55785">
    <property type="entry name" value="PYP-like sensor domain (PAS domain)"/>
    <property type="match status" value="2"/>
</dbReference>
<evidence type="ECO:0000313" key="11">
    <source>
        <dbReference type="Proteomes" id="UP000001070"/>
    </source>
</evidence>
<dbReference type="HOGENOM" id="CLU_010044_6_0_1"/>
<dbReference type="InterPro" id="IPR036638">
    <property type="entry name" value="HLH_DNA-bd_sf"/>
</dbReference>
<keyword evidence="6" id="KW-0539">Nucleus</keyword>
<dbReference type="Pfam" id="PF23171">
    <property type="entry name" value="bHLH_HIF1A"/>
    <property type="match status" value="1"/>
</dbReference>
<dbReference type="PANTHER" id="PTHR23043:SF26">
    <property type="entry name" value="PROTEIN TRACHEALESS"/>
    <property type="match status" value="1"/>
</dbReference>
<proteinExistence type="predicted"/>
<keyword evidence="4" id="KW-0238">DNA-binding</keyword>
<feature type="region of interest" description="Disordered" evidence="7">
    <location>
        <begin position="245"/>
        <end position="289"/>
    </location>
</feature>
<name>B4K0H9_DROGR</name>
<keyword evidence="5" id="KW-0804">Transcription</keyword>
<organism evidence="11">
    <name type="scientific">Drosophila grimshawi</name>
    <name type="common">Hawaiian fruit fly</name>
    <name type="synonym">Idiomyia grimshawi</name>
    <dbReference type="NCBI Taxonomy" id="7222"/>
    <lineage>
        <taxon>Eukaryota</taxon>
        <taxon>Metazoa</taxon>
        <taxon>Ecdysozoa</taxon>
        <taxon>Arthropoda</taxon>
        <taxon>Hexapoda</taxon>
        <taxon>Insecta</taxon>
        <taxon>Pterygota</taxon>
        <taxon>Neoptera</taxon>
        <taxon>Endopterygota</taxon>
        <taxon>Diptera</taxon>
        <taxon>Brachycera</taxon>
        <taxon>Muscomorpha</taxon>
        <taxon>Ephydroidea</taxon>
        <taxon>Drosophilidae</taxon>
        <taxon>Drosophila</taxon>
        <taxon>Hawaiian Drosophila</taxon>
    </lineage>
</organism>
<feature type="compositionally biased region" description="Polar residues" evidence="7">
    <location>
        <begin position="280"/>
        <end position="289"/>
    </location>
</feature>
<dbReference type="PANTHER" id="PTHR23043">
    <property type="entry name" value="HYPOXIA-INDUCIBLE FACTOR 1 ALPHA"/>
    <property type="match status" value="1"/>
</dbReference>
<dbReference type="AlphaFoldDB" id="B4K0H9"/>
<dbReference type="SMART" id="SM00353">
    <property type="entry name" value="HLH"/>
    <property type="match status" value="1"/>
</dbReference>
<dbReference type="Gene3D" id="3.30.450.20">
    <property type="entry name" value="PAS domain"/>
    <property type="match status" value="2"/>
</dbReference>
<dbReference type="GO" id="GO:0000981">
    <property type="term" value="F:DNA-binding transcription factor activity, RNA polymerase II-specific"/>
    <property type="evidence" value="ECO:0007669"/>
    <property type="project" value="TreeGrafter"/>
</dbReference>
<dbReference type="GO" id="GO:0045165">
    <property type="term" value="P:cell fate commitment"/>
    <property type="evidence" value="ECO:0007669"/>
    <property type="project" value="UniProtKB-ARBA"/>
</dbReference>
<dbReference type="CDD" id="cd00130">
    <property type="entry name" value="PAS"/>
    <property type="match status" value="2"/>
</dbReference>
<dbReference type="PhylomeDB" id="B4K0H9"/>
<dbReference type="InterPro" id="IPR000014">
    <property type="entry name" value="PAS"/>
</dbReference>
<reference evidence="10 11" key="1">
    <citation type="journal article" date="2007" name="Nature">
        <title>Evolution of genes and genomes on the Drosophila phylogeny.</title>
        <authorList>
            <consortium name="Drosophila 12 Genomes Consortium"/>
            <person name="Clark A.G."/>
            <person name="Eisen M.B."/>
            <person name="Smith D.R."/>
            <person name="Bergman C.M."/>
            <person name="Oliver B."/>
            <person name="Markow T.A."/>
            <person name="Kaufman T.C."/>
            <person name="Kellis M."/>
            <person name="Gelbart W."/>
            <person name="Iyer V.N."/>
            <person name="Pollard D.A."/>
            <person name="Sackton T.B."/>
            <person name="Larracuente A.M."/>
            <person name="Singh N.D."/>
            <person name="Abad J.P."/>
            <person name="Abt D.N."/>
            <person name="Adryan B."/>
            <person name="Aguade M."/>
            <person name="Akashi H."/>
            <person name="Anderson W.W."/>
            <person name="Aquadro C.F."/>
            <person name="Ardell D.H."/>
            <person name="Arguello R."/>
            <person name="Artieri C.G."/>
            <person name="Barbash D.A."/>
            <person name="Barker D."/>
            <person name="Barsanti P."/>
            <person name="Batterham P."/>
            <person name="Batzoglou S."/>
            <person name="Begun D."/>
            <person name="Bhutkar A."/>
            <person name="Blanco E."/>
            <person name="Bosak S.A."/>
            <person name="Bradley R.K."/>
            <person name="Brand A.D."/>
            <person name="Brent M.R."/>
            <person name="Brooks A.N."/>
            <person name="Brown R.H."/>
            <person name="Butlin R.K."/>
            <person name="Caggese C."/>
            <person name="Calvi B.R."/>
            <person name="Bernardo de Carvalho A."/>
            <person name="Caspi A."/>
            <person name="Castrezana S."/>
            <person name="Celniker S.E."/>
            <person name="Chang J.L."/>
            <person name="Chapple C."/>
            <person name="Chatterji S."/>
            <person name="Chinwalla A."/>
            <person name="Civetta A."/>
            <person name="Clifton S.W."/>
            <person name="Comeron J.M."/>
            <person name="Costello J.C."/>
            <person name="Coyne J.A."/>
            <person name="Daub J."/>
            <person name="David R.G."/>
            <person name="Delcher A.L."/>
            <person name="Delehaunty K."/>
            <person name="Do C.B."/>
            <person name="Ebling H."/>
            <person name="Edwards K."/>
            <person name="Eickbush T."/>
            <person name="Evans J.D."/>
            <person name="Filipski A."/>
            <person name="Findeiss S."/>
            <person name="Freyhult E."/>
            <person name="Fulton L."/>
            <person name="Fulton R."/>
            <person name="Garcia A.C."/>
            <person name="Gardiner A."/>
            <person name="Garfield D.A."/>
            <person name="Garvin B.E."/>
            <person name="Gibson G."/>
            <person name="Gilbert D."/>
            <person name="Gnerre S."/>
            <person name="Godfrey J."/>
            <person name="Good R."/>
            <person name="Gotea V."/>
            <person name="Gravely B."/>
            <person name="Greenberg A.J."/>
            <person name="Griffiths-Jones S."/>
            <person name="Gross S."/>
            <person name="Guigo R."/>
            <person name="Gustafson E.A."/>
            <person name="Haerty W."/>
            <person name="Hahn M.W."/>
            <person name="Halligan D.L."/>
            <person name="Halpern A.L."/>
            <person name="Halter G.M."/>
            <person name="Han M.V."/>
            <person name="Heger A."/>
            <person name="Hillier L."/>
            <person name="Hinrichs A.S."/>
            <person name="Holmes I."/>
            <person name="Hoskins R.A."/>
            <person name="Hubisz M.J."/>
            <person name="Hultmark D."/>
            <person name="Huntley M.A."/>
            <person name="Jaffe D.B."/>
            <person name="Jagadeeshan S."/>
            <person name="Jeck W.R."/>
            <person name="Johnson J."/>
            <person name="Jones C.D."/>
            <person name="Jordan W.C."/>
            <person name="Karpen G.H."/>
            <person name="Kataoka E."/>
            <person name="Keightley P.D."/>
            <person name="Kheradpour P."/>
            <person name="Kirkness E.F."/>
            <person name="Koerich L.B."/>
            <person name="Kristiansen K."/>
            <person name="Kudrna D."/>
            <person name="Kulathinal R.J."/>
            <person name="Kumar S."/>
            <person name="Kwok R."/>
            <person name="Lander E."/>
            <person name="Langley C.H."/>
            <person name="Lapoint R."/>
            <person name="Lazzaro B.P."/>
            <person name="Lee S.J."/>
            <person name="Levesque L."/>
            <person name="Li R."/>
            <person name="Lin C.F."/>
            <person name="Lin M.F."/>
            <person name="Lindblad-Toh K."/>
            <person name="Llopart A."/>
            <person name="Long M."/>
            <person name="Low L."/>
            <person name="Lozovsky E."/>
            <person name="Lu J."/>
            <person name="Luo M."/>
            <person name="Machado C.A."/>
            <person name="Makalowski W."/>
            <person name="Marzo M."/>
            <person name="Matsuda M."/>
            <person name="Matzkin L."/>
            <person name="McAllister B."/>
            <person name="McBride C.S."/>
            <person name="McKernan B."/>
            <person name="McKernan K."/>
            <person name="Mendez-Lago M."/>
            <person name="Minx P."/>
            <person name="Mollenhauer M.U."/>
            <person name="Montooth K."/>
            <person name="Mount S.M."/>
            <person name="Mu X."/>
            <person name="Myers E."/>
            <person name="Negre B."/>
            <person name="Newfeld S."/>
            <person name="Nielsen R."/>
            <person name="Noor M.A."/>
            <person name="O'Grady P."/>
            <person name="Pachter L."/>
            <person name="Papaceit M."/>
            <person name="Parisi M.J."/>
            <person name="Parisi M."/>
            <person name="Parts L."/>
            <person name="Pedersen J.S."/>
            <person name="Pesole G."/>
            <person name="Phillippy A.M."/>
            <person name="Ponting C.P."/>
            <person name="Pop M."/>
            <person name="Porcelli D."/>
            <person name="Powell J.R."/>
            <person name="Prohaska S."/>
            <person name="Pruitt K."/>
            <person name="Puig M."/>
            <person name="Quesneville H."/>
            <person name="Ram K.R."/>
            <person name="Rand D."/>
            <person name="Rasmussen M.D."/>
            <person name="Reed L.K."/>
            <person name="Reenan R."/>
            <person name="Reily A."/>
            <person name="Remington K.A."/>
            <person name="Rieger T.T."/>
            <person name="Ritchie M.G."/>
            <person name="Robin C."/>
            <person name="Rogers Y.H."/>
            <person name="Rohde C."/>
            <person name="Rozas J."/>
            <person name="Rubenfield M.J."/>
            <person name="Ruiz A."/>
            <person name="Russo S."/>
            <person name="Salzberg S.L."/>
            <person name="Sanchez-Gracia A."/>
            <person name="Saranga D.J."/>
            <person name="Sato H."/>
            <person name="Schaeffer S.W."/>
            <person name="Schatz M.C."/>
            <person name="Schlenke T."/>
            <person name="Schwartz R."/>
            <person name="Segarra C."/>
            <person name="Singh R.S."/>
            <person name="Sirot L."/>
            <person name="Sirota M."/>
            <person name="Sisneros N.B."/>
            <person name="Smith C.D."/>
            <person name="Smith T.F."/>
            <person name="Spieth J."/>
            <person name="Stage D.E."/>
            <person name="Stark A."/>
            <person name="Stephan W."/>
            <person name="Strausberg R.L."/>
            <person name="Strempel S."/>
            <person name="Sturgill D."/>
            <person name="Sutton G."/>
            <person name="Sutton G.G."/>
            <person name="Tao W."/>
            <person name="Teichmann S."/>
            <person name="Tobari Y.N."/>
            <person name="Tomimura Y."/>
            <person name="Tsolas J.M."/>
            <person name="Valente V.L."/>
            <person name="Venter E."/>
            <person name="Venter J.C."/>
            <person name="Vicario S."/>
            <person name="Vieira F.G."/>
            <person name="Vilella A.J."/>
            <person name="Villasante A."/>
            <person name="Walenz B."/>
            <person name="Wang J."/>
            <person name="Wasserman M."/>
            <person name="Watts T."/>
            <person name="Wilson D."/>
            <person name="Wilson R.K."/>
            <person name="Wing R.A."/>
            <person name="Wolfner M.F."/>
            <person name="Wong A."/>
            <person name="Wong G.K."/>
            <person name="Wu C.I."/>
            <person name="Wu G."/>
            <person name="Yamamoto D."/>
            <person name="Yang H.P."/>
            <person name="Yang S.P."/>
            <person name="Yorke J.A."/>
            <person name="Yoshida K."/>
            <person name="Zdobnov E."/>
            <person name="Zhang P."/>
            <person name="Zhang Y."/>
            <person name="Zimin A.V."/>
            <person name="Baldwin J."/>
            <person name="Abdouelleil A."/>
            <person name="Abdulkadir J."/>
            <person name="Abebe A."/>
            <person name="Abera B."/>
            <person name="Abreu J."/>
            <person name="Acer S.C."/>
            <person name="Aftuck L."/>
            <person name="Alexander A."/>
            <person name="An P."/>
            <person name="Anderson E."/>
            <person name="Anderson S."/>
            <person name="Arachi H."/>
            <person name="Azer M."/>
            <person name="Bachantsang P."/>
            <person name="Barry A."/>
            <person name="Bayul T."/>
            <person name="Berlin A."/>
            <person name="Bessette D."/>
            <person name="Bloom T."/>
            <person name="Blye J."/>
            <person name="Boguslavskiy L."/>
            <person name="Bonnet C."/>
            <person name="Boukhgalter B."/>
            <person name="Bourzgui I."/>
            <person name="Brown A."/>
            <person name="Cahill P."/>
            <person name="Channer S."/>
            <person name="Cheshatsang Y."/>
            <person name="Chuda L."/>
            <person name="Citroen M."/>
            <person name="Collymore A."/>
            <person name="Cooke P."/>
            <person name="Costello M."/>
            <person name="D'Aco K."/>
            <person name="Daza R."/>
            <person name="De Haan G."/>
            <person name="DeGray S."/>
            <person name="DeMaso C."/>
            <person name="Dhargay N."/>
            <person name="Dooley K."/>
            <person name="Dooley E."/>
            <person name="Doricent M."/>
            <person name="Dorje P."/>
            <person name="Dorjee K."/>
            <person name="Dupes A."/>
            <person name="Elong R."/>
            <person name="Falk J."/>
            <person name="Farina A."/>
            <person name="Faro S."/>
            <person name="Ferguson D."/>
            <person name="Fisher S."/>
            <person name="Foley C.D."/>
            <person name="Franke A."/>
            <person name="Friedrich D."/>
            <person name="Gadbois L."/>
            <person name="Gearin G."/>
            <person name="Gearin C.R."/>
            <person name="Giannoukos G."/>
            <person name="Goode T."/>
            <person name="Graham J."/>
            <person name="Grandbois E."/>
            <person name="Grewal S."/>
            <person name="Gyaltsen K."/>
            <person name="Hafez N."/>
            <person name="Hagos B."/>
            <person name="Hall J."/>
            <person name="Henson C."/>
            <person name="Hollinger A."/>
            <person name="Honan T."/>
            <person name="Huard M.D."/>
            <person name="Hughes L."/>
            <person name="Hurhula B."/>
            <person name="Husby M.E."/>
            <person name="Kamat A."/>
            <person name="Kanga B."/>
            <person name="Kashin S."/>
            <person name="Khazanovich D."/>
            <person name="Kisner P."/>
            <person name="Lance K."/>
            <person name="Lara M."/>
            <person name="Lee W."/>
            <person name="Lennon N."/>
            <person name="Letendre F."/>
            <person name="LeVine R."/>
            <person name="Lipovsky A."/>
            <person name="Liu X."/>
            <person name="Liu J."/>
            <person name="Liu S."/>
            <person name="Lokyitsang T."/>
            <person name="Lokyitsang Y."/>
            <person name="Lubonja R."/>
            <person name="Lui A."/>
            <person name="MacDonald P."/>
            <person name="Magnisalis V."/>
            <person name="Maru K."/>
            <person name="Matthews C."/>
            <person name="McCusker W."/>
            <person name="McDonough S."/>
            <person name="Mehta T."/>
            <person name="Meldrim J."/>
            <person name="Meneus L."/>
            <person name="Mihai O."/>
            <person name="Mihalev A."/>
            <person name="Mihova T."/>
            <person name="Mittelman R."/>
            <person name="Mlenga V."/>
            <person name="Montmayeur A."/>
            <person name="Mulrain L."/>
            <person name="Navidi A."/>
            <person name="Naylor J."/>
            <person name="Negash T."/>
            <person name="Nguyen T."/>
            <person name="Nguyen N."/>
            <person name="Nicol R."/>
            <person name="Norbu C."/>
            <person name="Norbu N."/>
            <person name="Novod N."/>
            <person name="O'Neill B."/>
            <person name="Osman S."/>
            <person name="Markiewicz E."/>
            <person name="Oyono O.L."/>
            <person name="Patti C."/>
            <person name="Phunkhang P."/>
            <person name="Pierre F."/>
            <person name="Priest M."/>
            <person name="Raghuraman S."/>
            <person name="Rege F."/>
            <person name="Reyes R."/>
            <person name="Rise C."/>
            <person name="Rogov P."/>
            <person name="Ross K."/>
            <person name="Ryan E."/>
            <person name="Settipalli S."/>
            <person name="Shea T."/>
            <person name="Sherpa N."/>
            <person name="Shi L."/>
            <person name="Shih D."/>
            <person name="Sparrow T."/>
            <person name="Spaulding J."/>
            <person name="Stalker J."/>
            <person name="Stange-Thomann N."/>
            <person name="Stavropoulos S."/>
            <person name="Stone C."/>
            <person name="Strader C."/>
            <person name="Tesfaye S."/>
            <person name="Thomson T."/>
            <person name="Thoulutsang Y."/>
            <person name="Thoulutsang D."/>
            <person name="Topham K."/>
            <person name="Topping I."/>
            <person name="Tsamla T."/>
            <person name="Vassiliev H."/>
            <person name="Vo A."/>
            <person name="Wangchuk T."/>
            <person name="Wangdi T."/>
            <person name="Weiand M."/>
            <person name="Wilkinson J."/>
            <person name="Wilson A."/>
            <person name="Yadav S."/>
            <person name="Young G."/>
            <person name="Yu Q."/>
            <person name="Zembek L."/>
            <person name="Zhong D."/>
            <person name="Zimmer A."/>
            <person name="Zwirko Z."/>
            <person name="Jaffe D.B."/>
            <person name="Alvarez P."/>
            <person name="Brockman W."/>
            <person name="Butler J."/>
            <person name="Chin C."/>
            <person name="Gnerre S."/>
            <person name="Grabherr M."/>
            <person name="Kleber M."/>
            <person name="Mauceli E."/>
            <person name="MacCallum I."/>
        </authorList>
    </citation>
    <scope>NUCLEOTIDE SEQUENCE [LARGE SCALE GENOMIC DNA]</scope>
    <source>
        <strain evidence="11">Tucson 15287-2541.00</strain>
    </source>
</reference>
<evidence type="ECO:0000256" key="7">
    <source>
        <dbReference type="SAM" id="MobiDB-lite"/>
    </source>
</evidence>
<dbReference type="eggNOG" id="KOG3558">
    <property type="taxonomic scope" value="Eukaryota"/>
</dbReference>
<dbReference type="CDD" id="cd19733">
    <property type="entry name" value="bHLH-PAS_trachealess_like"/>
    <property type="match status" value="1"/>
</dbReference>
<feature type="domain" description="PAS" evidence="8">
    <location>
        <begin position="377"/>
        <end position="432"/>
    </location>
</feature>
<dbReference type="GO" id="GO:0005634">
    <property type="term" value="C:nucleus"/>
    <property type="evidence" value="ECO:0007669"/>
    <property type="project" value="UniProtKB-SubCell"/>
</dbReference>